<gene>
    <name evidence="1" type="ORF">RUMTOR_01220</name>
</gene>
<evidence type="ECO:0000313" key="2">
    <source>
        <dbReference type="Proteomes" id="UP000003577"/>
    </source>
</evidence>
<comment type="caution">
    <text evidence="1">The sequence shown here is derived from an EMBL/GenBank/DDBJ whole genome shotgun (WGS) entry which is preliminary data.</text>
</comment>
<proteinExistence type="predicted"/>
<dbReference type="EMBL" id="AAVP02000004">
    <property type="protein sequence ID" value="EDK24491.1"/>
    <property type="molecule type" value="Genomic_DNA"/>
</dbReference>
<reference evidence="1 2" key="1">
    <citation type="submission" date="2007-03" db="EMBL/GenBank/DDBJ databases">
        <authorList>
            <person name="Fulton L."/>
            <person name="Clifton S."/>
            <person name="Fulton B."/>
            <person name="Xu J."/>
            <person name="Minx P."/>
            <person name="Pepin K.H."/>
            <person name="Johnson M."/>
            <person name="Thiruvilangam P."/>
            <person name="Bhonagiri V."/>
            <person name="Nash W.E."/>
            <person name="Mardis E.R."/>
            <person name="Wilson R.K."/>
        </authorList>
    </citation>
    <scope>NUCLEOTIDE SEQUENCE [LARGE SCALE GENOMIC DNA]</scope>
    <source>
        <strain evidence="1 2">ATCC 27756</strain>
    </source>
</reference>
<sequence length="35" mass="3980">MGMKYCIESDLYEIKGSINCKTPSVLITKVKNKED</sequence>
<organism evidence="1 2">
    <name type="scientific">[Ruminococcus] torques ATCC 27756</name>
    <dbReference type="NCBI Taxonomy" id="411460"/>
    <lineage>
        <taxon>Bacteria</taxon>
        <taxon>Bacillati</taxon>
        <taxon>Bacillota</taxon>
        <taxon>Clostridia</taxon>
        <taxon>Lachnospirales</taxon>
        <taxon>Lachnospiraceae</taxon>
        <taxon>Mediterraneibacter</taxon>
    </lineage>
</organism>
<dbReference type="HOGENOM" id="CLU_3367067_0_0_9"/>
<accession>A5KLW6</accession>
<dbReference type="AlphaFoldDB" id="A5KLW6"/>
<protein>
    <submittedName>
        <fullName evidence="1">Uncharacterized protein</fullName>
    </submittedName>
</protein>
<evidence type="ECO:0000313" key="1">
    <source>
        <dbReference type="EMBL" id="EDK24491.1"/>
    </source>
</evidence>
<name>A5KLW6_9FIRM</name>
<dbReference type="Proteomes" id="UP000003577">
    <property type="component" value="Unassembled WGS sequence"/>
</dbReference>
<reference evidence="1 2" key="2">
    <citation type="submission" date="2007-04" db="EMBL/GenBank/DDBJ databases">
        <title>Draft genome sequence of Ruminococcus torques (ATCC 27756).</title>
        <authorList>
            <person name="Sudarsanam P."/>
            <person name="Ley R."/>
            <person name="Guruge J."/>
            <person name="Turnbaugh P.J."/>
            <person name="Mahowald M."/>
            <person name="Liep D."/>
            <person name="Gordon J."/>
        </authorList>
    </citation>
    <scope>NUCLEOTIDE SEQUENCE [LARGE SCALE GENOMIC DNA]</scope>
    <source>
        <strain evidence="1 2">ATCC 27756</strain>
    </source>
</reference>
<dbReference type="PaxDb" id="411460-RUMTOR_01220"/>